<comment type="caution">
    <text evidence="4">The sequence shown here is derived from an EMBL/GenBank/DDBJ whole genome shotgun (WGS) entry which is preliminary data.</text>
</comment>
<organism evidence="4 5">
    <name type="scientific">Cohnella silvisoli</name>
    <dbReference type="NCBI Taxonomy" id="2873699"/>
    <lineage>
        <taxon>Bacteria</taxon>
        <taxon>Bacillati</taxon>
        <taxon>Bacillota</taxon>
        <taxon>Bacilli</taxon>
        <taxon>Bacillales</taxon>
        <taxon>Paenibacillaceae</taxon>
        <taxon>Cohnella</taxon>
    </lineage>
</organism>
<reference evidence="4 5" key="1">
    <citation type="journal article" date="2023" name="Genome Announc.">
        <title>Pan-Genome Analyses of the Genus Cohnella and Proposal of the Novel Species Cohnella silvisoli sp. nov., Isolated from Forest Soil.</title>
        <authorList>
            <person name="Wang C."/>
            <person name="Mao L."/>
            <person name="Bao G."/>
            <person name="Zhu H."/>
        </authorList>
    </citation>
    <scope>NUCLEOTIDE SEQUENCE [LARGE SCALE GENOMIC DNA]</scope>
    <source>
        <strain evidence="4 5">NL03-T5-1</strain>
    </source>
</reference>
<dbReference type="Proteomes" id="UP001493487">
    <property type="component" value="Unassembled WGS sequence"/>
</dbReference>
<feature type="chain" id="PRO_5047300756" evidence="3">
    <location>
        <begin position="28"/>
        <end position="573"/>
    </location>
</feature>
<keyword evidence="5" id="KW-1185">Reference proteome</keyword>
<gene>
    <name evidence="4" type="ORF">QJS35_05970</name>
</gene>
<dbReference type="CDD" id="cd13580">
    <property type="entry name" value="PBP2_AlgQ_like_1"/>
    <property type="match status" value="1"/>
</dbReference>
<dbReference type="InterPro" id="IPR050490">
    <property type="entry name" value="Bact_solute-bd_prot1"/>
</dbReference>
<name>A0ABV1KPI6_9BACL</name>
<evidence type="ECO:0000256" key="2">
    <source>
        <dbReference type="SAM" id="MobiDB-lite"/>
    </source>
</evidence>
<accession>A0ABV1KPI6</accession>
<dbReference type="RefSeq" id="WP_232189302.1">
    <property type="nucleotide sequence ID" value="NZ_JAIOAP010000019.1"/>
</dbReference>
<evidence type="ECO:0000313" key="4">
    <source>
        <dbReference type="EMBL" id="MEQ4481936.1"/>
    </source>
</evidence>
<feature type="compositionally biased region" description="Low complexity" evidence="2">
    <location>
        <begin position="30"/>
        <end position="43"/>
    </location>
</feature>
<proteinExistence type="predicted"/>
<dbReference type="Gene3D" id="3.40.190.10">
    <property type="entry name" value="Periplasmic binding protein-like II"/>
    <property type="match status" value="3"/>
</dbReference>
<dbReference type="PROSITE" id="PS51257">
    <property type="entry name" value="PROKAR_LIPOPROTEIN"/>
    <property type="match status" value="1"/>
</dbReference>
<protein>
    <submittedName>
        <fullName evidence="4">Extracellular solute-binding protein</fullName>
    </submittedName>
</protein>
<dbReference type="PANTHER" id="PTHR43649:SF33">
    <property type="entry name" value="POLYGALACTURONAN_RHAMNOGALACTURONAN-BINDING PROTEIN YTCQ"/>
    <property type="match status" value="1"/>
</dbReference>
<evidence type="ECO:0000313" key="5">
    <source>
        <dbReference type="Proteomes" id="UP001493487"/>
    </source>
</evidence>
<keyword evidence="1 3" id="KW-0732">Signal</keyword>
<sequence length="573" mass="63091">MAKRAGKKSVVLLLVIMTAAWTLSACSKSNSESASPSASQSASTDKPGATQSAAPDNVDPLGKFDPPITVNIGRSVGTDWKYASGESIDKNRVYDFYESGLGVKLVNEFAVAGDQYSSKVNTVIASGQIPDMMLVDGVQLRNLVKAGMVEDLSSVYDKYVSQDTKKMLDEDGGYAIKSSTVDGKLYGIPVTTQGYWSAMELWIRQDWLDNLGLQPPKTTDELIAVAKAFTEQDPDKNDKKDTFGLALSKELMNPFIGYFNSFHAYPGAWTTDSSGKAVYGSIQPEMKAPLEKLAELYKQGIIDPEFGVKDVEKMKESISSGKVGMAFGNFAFPLGSLKQSYANNPDAVWNAYPMPSVDGTPSKAYIGSTASGYWVVRKGYEHPEAVVKLANFWVENWVTHQVEDEKYGSDPDTGVLYYVYGIVNPLAPMTHIPEFRDVKAALLAHEQADKTKNTPNVYAYLDGINKYLKDSKNSKDPSIQNGWAFNRSFGTPKSGLEVLDEYYYKNNYILTTPLKVASTPTMAEKMPTLKKMEDTMIMKIILGDEGLDSFDQFVSDWNKLGGDKITEEVNSFK</sequence>
<evidence type="ECO:0000256" key="1">
    <source>
        <dbReference type="ARBA" id="ARBA00022729"/>
    </source>
</evidence>
<feature type="signal peptide" evidence="3">
    <location>
        <begin position="1"/>
        <end position="27"/>
    </location>
</feature>
<dbReference type="PANTHER" id="PTHR43649">
    <property type="entry name" value="ARABINOSE-BINDING PROTEIN-RELATED"/>
    <property type="match status" value="1"/>
</dbReference>
<evidence type="ECO:0000256" key="3">
    <source>
        <dbReference type="SAM" id="SignalP"/>
    </source>
</evidence>
<dbReference type="EMBL" id="JASKHM010000002">
    <property type="protein sequence ID" value="MEQ4481936.1"/>
    <property type="molecule type" value="Genomic_DNA"/>
</dbReference>
<dbReference type="SUPFAM" id="SSF53850">
    <property type="entry name" value="Periplasmic binding protein-like II"/>
    <property type="match status" value="1"/>
</dbReference>
<feature type="region of interest" description="Disordered" evidence="2">
    <location>
        <begin position="30"/>
        <end position="66"/>
    </location>
</feature>